<reference evidence="2 3" key="1">
    <citation type="submission" date="2020-12" db="EMBL/GenBank/DDBJ databases">
        <title>Concerted genomic and epigenomic changes stabilize Arabidopsis allopolyploids.</title>
        <authorList>
            <person name="Chen Z."/>
        </authorList>
    </citation>
    <scope>NUCLEOTIDE SEQUENCE [LARGE SCALE GENOMIC DNA]</scope>
    <source>
        <strain evidence="2">As9502</strain>
        <tissue evidence="2">Leaf</tissue>
    </source>
</reference>
<dbReference type="Pfam" id="PF07734">
    <property type="entry name" value="FBA_1"/>
    <property type="match status" value="1"/>
</dbReference>
<gene>
    <name evidence="2" type="ORF">ISN44_As08g020230</name>
</gene>
<dbReference type="CDD" id="cd22157">
    <property type="entry name" value="F-box_AtFBW1-like"/>
    <property type="match status" value="1"/>
</dbReference>
<sequence>MTMTTPELTKDAVEEILCRVPATNLKRLRCTCKQWNRLFKDDERFAREHCDKAAKEVLALMLTEKYRICPTSVNLNGDVPSVEVKSGLSLPDPHFNNSCQFDIAGVFHCDGLLLCTHEGTPRYGSQIVVWNPFTGQTRWIESGNRCKEGKRFVLGYYYQDKNKSCSKSYKVLCLSPFGNDTEIYELNSDSWRTIPDGEITPGYYISDSGHMVSLKGNTYWFAREIAKPHLGISLLGFDFQTEKSSSFCLPLPYQGPLYEILSLSVVREEKLSVFIQPDYTSKTEIWVTSKIDNTTTKGAVSWTKVLSLDLNPDLQITDQVKFLLDEEKKIVLCCERWMVMEDETKSFDKIFILGEDNKVIEVSFGVGITEGCWPAILNYVPSLARIELAGGKRKRGD</sequence>
<dbReference type="InterPro" id="IPR050796">
    <property type="entry name" value="SCF_F-box_component"/>
</dbReference>
<dbReference type="InterPro" id="IPR001810">
    <property type="entry name" value="F-box_dom"/>
</dbReference>
<organism evidence="2 3">
    <name type="scientific">Arabidopsis suecica</name>
    <name type="common">Swedish thale-cress</name>
    <name type="synonym">Cardaminopsis suecica</name>
    <dbReference type="NCBI Taxonomy" id="45249"/>
    <lineage>
        <taxon>Eukaryota</taxon>
        <taxon>Viridiplantae</taxon>
        <taxon>Streptophyta</taxon>
        <taxon>Embryophyta</taxon>
        <taxon>Tracheophyta</taxon>
        <taxon>Spermatophyta</taxon>
        <taxon>Magnoliopsida</taxon>
        <taxon>eudicotyledons</taxon>
        <taxon>Gunneridae</taxon>
        <taxon>Pentapetalae</taxon>
        <taxon>rosids</taxon>
        <taxon>malvids</taxon>
        <taxon>Brassicales</taxon>
        <taxon>Brassicaceae</taxon>
        <taxon>Camelineae</taxon>
        <taxon>Arabidopsis</taxon>
    </lineage>
</organism>
<dbReference type="AlphaFoldDB" id="A0A8T2BB93"/>
<evidence type="ECO:0000313" key="2">
    <source>
        <dbReference type="EMBL" id="KAG7582424.1"/>
    </source>
</evidence>
<evidence type="ECO:0000259" key="1">
    <source>
        <dbReference type="SMART" id="SM00256"/>
    </source>
</evidence>
<dbReference type="OrthoDB" id="1049691at2759"/>
<name>A0A8T2BB93_ARASU</name>
<dbReference type="SMART" id="SM00256">
    <property type="entry name" value="FBOX"/>
    <property type="match status" value="1"/>
</dbReference>
<dbReference type="Proteomes" id="UP000694251">
    <property type="component" value="Chromosome 8"/>
</dbReference>
<dbReference type="PANTHER" id="PTHR31672">
    <property type="entry name" value="BNACNNG10540D PROTEIN"/>
    <property type="match status" value="1"/>
</dbReference>
<proteinExistence type="predicted"/>
<dbReference type="NCBIfam" id="TIGR01640">
    <property type="entry name" value="F_box_assoc_1"/>
    <property type="match status" value="1"/>
</dbReference>
<evidence type="ECO:0000313" key="3">
    <source>
        <dbReference type="Proteomes" id="UP000694251"/>
    </source>
</evidence>
<feature type="domain" description="F-box" evidence="1">
    <location>
        <begin position="8"/>
        <end position="48"/>
    </location>
</feature>
<dbReference type="PANTHER" id="PTHR31672:SF13">
    <property type="entry name" value="F-BOX PROTEIN CPR30-LIKE"/>
    <property type="match status" value="1"/>
</dbReference>
<dbReference type="InterPro" id="IPR017451">
    <property type="entry name" value="F-box-assoc_interact_dom"/>
</dbReference>
<dbReference type="EMBL" id="JAEFBJ010000008">
    <property type="protein sequence ID" value="KAG7582424.1"/>
    <property type="molecule type" value="Genomic_DNA"/>
</dbReference>
<keyword evidence="3" id="KW-1185">Reference proteome</keyword>
<protein>
    <submittedName>
        <fullName evidence="2">F-box domain</fullName>
    </submittedName>
</protein>
<accession>A0A8T2BB93</accession>
<comment type="caution">
    <text evidence="2">The sequence shown here is derived from an EMBL/GenBank/DDBJ whole genome shotgun (WGS) entry which is preliminary data.</text>
</comment>
<dbReference type="Pfam" id="PF00646">
    <property type="entry name" value="F-box"/>
    <property type="match status" value="1"/>
</dbReference>
<dbReference type="InterPro" id="IPR006527">
    <property type="entry name" value="F-box-assoc_dom_typ1"/>
</dbReference>